<dbReference type="GO" id="GO:0005829">
    <property type="term" value="C:cytosol"/>
    <property type="evidence" value="ECO:0007669"/>
    <property type="project" value="TreeGrafter"/>
</dbReference>
<feature type="domain" description="Flagellar basal body rod protein N-terminal" evidence="6">
    <location>
        <begin position="6"/>
        <end position="33"/>
    </location>
</feature>
<dbReference type="InterPro" id="IPR037925">
    <property type="entry name" value="FlgE/F/G-like"/>
</dbReference>
<evidence type="ECO:0000313" key="10">
    <source>
        <dbReference type="EMBL" id="PLW86074.1"/>
    </source>
</evidence>
<dbReference type="GO" id="GO:0071978">
    <property type="term" value="P:bacterial-type flagellum-dependent swarming motility"/>
    <property type="evidence" value="ECO:0007669"/>
    <property type="project" value="TreeGrafter"/>
</dbReference>
<evidence type="ECO:0000256" key="5">
    <source>
        <dbReference type="RuleBase" id="RU362116"/>
    </source>
</evidence>
<comment type="subcellular location">
    <subcellularLocation>
        <location evidence="1 5">Bacterial flagellum basal body</location>
    </subcellularLocation>
</comment>
<protein>
    <recommendedName>
        <fullName evidence="3 5">Flagellar hook protein FlgE</fullName>
    </recommendedName>
</protein>
<dbReference type="Pfam" id="PF22692">
    <property type="entry name" value="LlgE_F_G_D1"/>
    <property type="match status" value="1"/>
</dbReference>
<dbReference type="SUPFAM" id="SSF117143">
    <property type="entry name" value="Flagellar hook protein flgE"/>
    <property type="match status" value="1"/>
</dbReference>
<keyword evidence="10" id="KW-0969">Cilium</keyword>
<dbReference type="InterPro" id="IPR001444">
    <property type="entry name" value="Flag_bb_rod_N"/>
</dbReference>
<dbReference type="PANTHER" id="PTHR30435">
    <property type="entry name" value="FLAGELLAR PROTEIN"/>
    <property type="match status" value="1"/>
</dbReference>
<dbReference type="RefSeq" id="WP_084198722.1">
    <property type="nucleotide sequence ID" value="NZ_BMYL01000002.1"/>
</dbReference>
<dbReference type="InterPro" id="IPR020013">
    <property type="entry name" value="Flagellar_FlgE/F/G"/>
</dbReference>
<dbReference type="InterPro" id="IPR010930">
    <property type="entry name" value="Flg_bb/hook_C_dom"/>
</dbReference>
<feature type="domain" description="Flagellar hook protein FlgE D2" evidence="8">
    <location>
        <begin position="150"/>
        <end position="274"/>
    </location>
</feature>
<dbReference type="NCBIfam" id="NF004238">
    <property type="entry name" value="PRK05682.1-1"/>
    <property type="match status" value="1"/>
</dbReference>
<dbReference type="AlphaFoldDB" id="A0AAP8MEN9"/>
<evidence type="ECO:0000313" key="11">
    <source>
        <dbReference type="Proteomes" id="UP000235162"/>
    </source>
</evidence>
<sequence length="393" mass="40602">MGFSQALSGLNAAATNLDVIGNNVANSQTVGFKAGRTLFADVYAGAQAGLGVKVAAVQQTFTSGTLESTGRNLDVAISGSGFLRFDQNGQTVYSRNGQLNMDANGYIVNAQGARLTGFPDGKVGGDPEAIFIPSGGLEASATTSVSATLNLDAATLEIDRLGVPFDATDDSTYSYTSNVTIYDSQGNDYAATLYYTKTGDNTWEVRVGRDGEIATAAGTLNFDANGLLSSTAGLDSFEFSPGGGVTDLDMALQLDGTTQFGNDFELTALGQDGYTSGSLVGIAIDELGNVVGNYSNGQTRVISTLVIANFANAEGLEPVGDNAWAETTSSGQPIIGAPGVGLAGTVASGVVENSNVDLTRELVNLIIAQRNYQANTQTIKVQDEVLQSVVNLR</sequence>
<dbReference type="PANTHER" id="PTHR30435:SF1">
    <property type="entry name" value="FLAGELLAR HOOK PROTEIN FLGE"/>
    <property type="match status" value="1"/>
</dbReference>
<accession>A0AAP8MEN9</accession>
<feature type="domain" description="Flagellar basal-body/hook protein C-terminal" evidence="7">
    <location>
        <begin position="348"/>
        <end position="392"/>
    </location>
</feature>
<comment type="similarity">
    <text evidence="2 5">Belongs to the flagella basal body rod proteins family.</text>
</comment>
<comment type="caution">
    <text evidence="10">The sequence shown here is derived from an EMBL/GenBank/DDBJ whole genome shotgun (WGS) entry which is preliminary data.</text>
</comment>
<dbReference type="Proteomes" id="UP000235162">
    <property type="component" value="Unassembled WGS sequence"/>
</dbReference>
<keyword evidence="11" id="KW-1185">Reference proteome</keyword>
<feature type="domain" description="Flagellar hook protein FlgE/F/G-like D1" evidence="9">
    <location>
        <begin position="76"/>
        <end position="141"/>
    </location>
</feature>
<evidence type="ECO:0000256" key="1">
    <source>
        <dbReference type="ARBA" id="ARBA00004117"/>
    </source>
</evidence>
<evidence type="ECO:0000256" key="3">
    <source>
        <dbReference type="ARBA" id="ARBA00019015"/>
    </source>
</evidence>
<evidence type="ECO:0000259" key="7">
    <source>
        <dbReference type="Pfam" id="PF06429"/>
    </source>
</evidence>
<dbReference type="KEGG" id="hja:BST95_07330"/>
<dbReference type="NCBIfam" id="TIGR03506">
    <property type="entry name" value="FlgEFG_subfam"/>
    <property type="match status" value="1"/>
</dbReference>
<organism evidence="10 11">
    <name type="scientific">Halioglobus japonicus</name>
    <dbReference type="NCBI Taxonomy" id="930805"/>
    <lineage>
        <taxon>Bacteria</taxon>
        <taxon>Pseudomonadati</taxon>
        <taxon>Pseudomonadota</taxon>
        <taxon>Gammaproteobacteria</taxon>
        <taxon>Cellvibrionales</taxon>
        <taxon>Halieaceae</taxon>
        <taxon>Halioglobus</taxon>
    </lineage>
</organism>
<dbReference type="EMBL" id="PKUR01000002">
    <property type="protein sequence ID" value="PLW86074.1"/>
    <property type="molecule type" value="Genomic_DNA"/>
</dbReference>
<gene>
    <name evidence="10" type="primary">flgE</name>
    <name evidence="10" type="ORF">C0029_06375</name>
</gene>
<evidence type="ECO:0000256" key="2">
    <source>
        <dbReference type="ARBA" id="ARBA00009677"/>
    </source>
</evidence>
<dbReference type="GO" id="GO:0009424">
    <property type="term" value="C:bacterial-type flagellum hook"/>
    <property type="evidence" value="ECO:0007669"/>
    <property type="project" value="TreeGrafter"/>
</dbReference>
<evidence type="ECO:0000259" key="8">
    <source>
        <dbReference type="Pfam" id="PF07559"/>
    </source>
</evidence>
<evidence type="ECO:0000256" key="4">
    <source>
        <dbReference type="ARBA" id="ARBA00023143"/>
    </source>
</evidence>
<evidence type="ECO:0000259" key="9">
    <source>
        <dbReference type="Pfam" id="PF22692"/>
    </source>
</evidence>
<comment type="function">
    <text evidence="5">A flexible structure which links the flagellar filament to the drive apparatus in the basal body.</text>
</comment>
<proteinExistence type="inferred from homology"/>
<dbReference type="InterPro" id="IPR053967">
    <property type="entry name" value="LlgE_F_G-like_D1"/>
</dbReference>
<keyword evidence="10" id="KW-0282">Flagellum</keyword>
<dbReference type="Pfam" id="PF00460">
    <property type="entry name" value="Flg_bb_rod"/>
    <property type="match status" value="1"/>
</dbReference>
<reference evidence="10 11" key="1">
    <citation type="submission" date="2018-01" db="EMBL/GenBank/DDBJ databases">
        <title>The draft genome sequence of Halioglobus japonicus S1-36.</title>
        <authorList>
            <person name="Du Z.-J."/>
            <person name="Shi M.-J."/>
        </authorList>
    </citation>
    <scope>NUCLEOTIDE SEQUENCE [LARGE SCALE GENOMIC DNA]</scope>
    <source>
        <strain evidence="10 11">S1-36</strain>
    </source>
</reference>
<evidence type="ECO:0000259" key="6">
    <source>
        <dbReference type="Pfam" id="PF00460"/>
    </source>
</evidence>
<keyword evidence="4 5" id="KW-0975">Bacterial flagellum</keyword>
<dbReference type="Pfam" id="PF06429">
    <property type="entry name" value="Flg_bbr_C"/>
    <property type="match status" value="1"/>
</dbReference>
<dbReference type="InterPro" id="IPR037058">
    <property type="entry name" value="Falgellar_hook_FlgE_sf"/>
</dbReference>
<dbReference type="InterPro" id="IPR011491">
    <property type="entry name" value="FlgE_D2"/>
</dbReference>
<dbReference type="Gene3D" id="2.60.98.20">
    <property type="entry name" value="Flagellar hook protein FlgE"/>
    <property type="match status" value="1"/>
</dbReference>
<dbReference type="GO" id="GO:0009425">
    <property type="term" value="C:bacterial-type flagellum basal body"/>
    <property type="evidence" value="ECO:0007669"/>
    <property type="project" value="UniProtKB-SubCell"/>
</dbReference>
<dbReference type="Pfam" id="PF07559">
    <property type="entry name" value="FlgE_D2"/>
    <property type="match status" value="1"/>
</dbReference>
<name>A0AAP8MEN9_9GAMM</name>
<keyword evidence="10" id="KW-0966">Cell projection</keyword>